<evidence type="ECO:0000313" key="1">
    <source>
        <dbReference type="EMBL" id="KAG2245647.1"/>
    </source>
</evidence>
<comment type="caution">
    <text evidence="1">The sequence shown here is derived from an EMBL/GenBank/DDBJ whole genome shotgun (WGS) entry which is preliminary data.</text>
</comment>
<sequence length="325" mass="36768">MAVYVKRFDLVGTFICLKVLGERETEGKCNLEPVNYSQPAMENRHSITFLTTAYSELSETVSVFIRCDSKAPSPRVCKTMFDGPYSGHTCSTFYSERCPLFYSLTSAAAEVAFFAKVYPTPPIQARGYFVAAKTSGLVKILMVDRKVRILPPGISEFYHDSEIRHTSLSEEMHAGIEPGVLFIYLTAEKENEREFPQGSHVPVERNGKKFTVPSALGEILDIMYPPTASSDLPLHMESLLKYFHMLNKHQGMEETVHNKHYVELLDESTLDEIVDILVASVDFLKPGPQATGRLTRDRFRSFWRQRLPIVELDPLAFHSLCQEAS</sequence>
<dbReference type="Proteomes" id="UP000886595">
    <property type="component" value="Unassembled WGS sequence"/>
</dbReference>
<accession>A0A8X7P7H9</accession>
<name>A0A8X7P7H9_BRACI</name>
<proteinExistence type="predicted"/>
<dbReference type="EMBL" id="JAAMPC010000017">
    <property type="protein sequence ID" value="KAG2245647.1"/>
    <property type="molecule type" value="Genomic_DNA"/>
</dbReference>
<reference evidence="1 2" key="1">
    <citation type="submission" date="2020-02" db="EMBL/GenBank/DDBJ databases">
        <authorList>
            <person name="Ma Q."/>
            <person name="Huang Y."/>
            <person name="Song X."/>
            <person name="Pei D."/>
        </authorList>
    </citation>
    <scope>NUCLEOTIDE SEQUENCE [LARGE SCALE GENOMIC DNA]</scope>
    <source>
        <strain evidence="1">Sxm20200214</strain>
        <tissue evidence="1">Leaf</tissue>
    </source>
</reference>
<evidence type="ECO:0000313" key="2">
    <source>
        <dbReference type="Proteomes" id="UP000886595"/>
    </source>
</evidence>
<organism evidence="1 2">
    <name type="scientific">Brassica carinata</name>
    <name type="common">Ethiopian mustard</name>
    <name type="synonym">Abyssinian cabbage</name>
    <dbReference type="NCBI Taxonomy" id="52824"/>
    <lineage>
        <taxon>Eukaryota</taxon>
        <taxon>Viridiplantae</taxon>
        <taxon>Streptophyta</taxon>
        <taxon>Embryophyta</taxon>
        <taxon>Tracheophyta</taxon>
        <taxon>Spermatophyta</taxon>
        <taxon>Magnoliopsida</taxon>
        <taxon>eudicotyledons</taxon>
        <taxon>Gunneridae</taxon>
        <taxon>Pentapetalae</taxon>
        <taxon>rosids</taxon>
        <taxon>malvids</taxon>
        <taxon>Brassicales</taxon>
        <taxon>Brassicaceae</taxon>
        <taxon>Brassiceae</taxon>
        <taxon>Brassica</taxon>
    </lineage>
</organism>
<dbReference type="AlphaFoldDB" id="A0A8X7P7H9"/>
<gene>
    <name evidence="1" type="ORF">Bca52824_085275</name>
</gene>
<protein>
    <submittedName>
        <fullName evidence="1">Uncharacterized protein</fullName>
    </submittedName>
</protein>
<keyword evidence="2" id="KW-1185">Reference proteome</keyword>